<dbReference type="Gene3D" id="3.40.50.300">
    <property type="entry name" value="P-loop containing nucleotide triphosphate hydrolases"/>
    <property type="match status" value="1"/>
</dbReference>
<dbReference type="CDD" id="cd18012">
    <property type="entry name" value="DEXQc_arch_SWI2_SNF2"/>
    <property type="match status" value="1"/>
</dbReference>
<dbReference type="PROSITE" id="PS51192">
    <property type="entry name" value="HELICASE_ATP_BIND_1"/>
    <property type="match status" value="1"/>
</dbReference>
<name>A0A1G9J1W4_9BACL</name>
<dbReference type="InterPro" id="IPR007527">
    <property type="entry name" value="Znf_SWIM"/>
</dbReference>
<evidence type="ECO:0000259" key="5">
    <source>
        <dbReference type="PROSITE" id="PS51194"/>
    </source>
</evidence>
<feature type="domain" description="Helicase ATP-binding" evidence="4">
    <location>
        <begin position="639"/>
        <end position="801"/>
    </location>
</feature>
<evidence type="ECO:0000256" key="1">
    <source>
        <dbReference type="ARBA" id="ARBA00022801"/>
    </source>
</evidence>
<protein>
    <submittedName>
        <fullName evidence="6">Helicase conserved C-terminal domain-containing protein</fullName>
    </submittedName>
</protein>
<dbReference type="GO" id="GO:0008270">
    <property type="term" value="F:zinc ion binding"/>
    <property type="evidence" value="ECO:0007669"/>
    <property type="project" value="UniProtKB-KW"/>
</dbReference>
<organism evidence="6 7">
    <name type="scientific">Lacicoccus qingdaonensis</name>
    <dbReference type="NCBI Taxonomy" id="576118"/>
    <lineage>
        <taxon>Bacteria</taxon>
        <taxon>Bacillati</taxon>
        <taxon>Bacillota</taxon>
        <taxon>Bacilli</taxon>
        <taxon>Bacillales</taxon>
        <taxon>Salinicoccaceae</taxon>
        <taxon>Lacicoccus</taxon>
    </lineage>
</organism>
<accession>A0A1G9J1W4</accession>
<dbReference type="SUPFAM" id="SSF52540">
    <property type="entry name" value="P-loop containing nucleoside triphosphate hydrolases"/>
    <property type="match status" value="2"/>
</dbReference>
<reference evidence="7" key="1">
    <citation type="submission" date="2016-10" db="EMBL/GenBank/DDBJ databases">
        <authorList>
            <person name="Varghese N."/>
            <person name="Submissions S."/>
        </authorList>
    </citation>
    <scope>NUCLEOTIDE SEQUENCE [LARGE SCALE GENOMIC DNA]</scope>
    <source>
        <strain evidence="7">CGMCC 1.8895</strain>
    </source>
</reference>
<evidence type="ECO:0000259" key="3">
    <source>
        <dbReference type="PROSITE" id="PS50966"/>
    </source>
</evidence>
<dbReference type="SMART" id="SM00490">
    <property type="entry name" value="HELICc"/>
    <property type="match status" value="1"/>
</dbReference>
<dbReference type="STRING" id="576118.SAMN05216216_1418"/>
<dbReference type="PROSITE" id="PS51194">
    <property type="entry name" value="HELICASE_CTER"/>
    <property type="match status" value="1"/>
</dbReference>
<keyword evidence="1" id="KW-0378">Hydrolase</keyword>
<dbReference type="GO" id="GO:0004386">
    <property type="term" value="F:helicase activity"/>
    <property type="evidence" value="ECO:0007669"/>
    <property type="project" value="UniProtKB-KW"/>
</dbReference>
<dbReference type="RefSeq" id="WP_092988208.1">
    <property type="nucleotide sequence ID" value="NZ_FNFY01000041.1"/>
</dbReference>
<dbReference type="Pfam" id="PF08455">
    <property type="entry name" value="SNF2_assoc"/>
    <property type="match status" value="1"/>
</dbReference>
<feature type="domain" description="SWIM-type" evidence="3">
    <location>
        <begin position="51"/>
        <end position="88"/>
    </location>
</feature>
<dbReference type="GO" id="GO:0005524">
    <property type="term" value="F:ATP binding"/>
    <property type="evidence" value="ECO:0007669"/>
    <property type="project" value="InterPro"/>
</dbReference>
<dbReference type="Pfam" id="PF00271">
    <property type="entry name" value="Helicase_C"/>
    <property type="match status" value="1"/>
</dbReference>
<dbReference type="PROSITE" id="PS50966">
    <property type="entry name" value="ZF_SWIM"/>
    <property type="match status" value="1"/>
</dbReference>
<dbReference type="Gene3D" id="3.40.50.10810">
    <property type="entry name" value="Tandem AAA-ATPase domain"/>
    <property type="match status" value="1"/>
</dbReference>
<keyword evidence="6" id="KW-0347">Helicase</keyword>
<keyword evidence="2" id="KW-0862">Zinc</keyword>
<dbReference type="PANTHER" id="PTHR10799">
    <property type="entry name" value="SNF2/RAD54 HELICASE FAMILY"/>
    <property type="match status" value="1"/>
</dbReference>
<dbReference type="InterPro" id="IPR027417">
    <property type="entry name" value="P-loop_NTPase"/>
</dbReference>
<sequence>MQVTEKFIRSFYSDIFYKRGRQYFLDGHVKSLEHEPGTDTWTGKVTGSRTYQTRIVLHHSHISNYCDCPAYPTYGKCKHTCATLFAVSSAQKGMEESPDPRPLENKKTDSTRYDSASNLIRFFGDSATQPQTAPHGKGLLKLEFTLRMFMSGYYFRLKESFNVQMRIGEERLYVVKDIRNFLNAVVRNNALVFGKNFTFKPDFHYFSAEDRAVIDKLIEIKRTEDFYDNSAEYIPARKKGKELTIPAYAADDLFRKLAAVNCLFENEDFKSEQLVINTETLPFAFSLEEGAQDEYQLKITGHSGGFHYDTYGWYAEDGVLYKLTPEQNEALRPFSEYLEEGTSPDIPISSEQMGPFVSRTLPKIREISDVKLSRAVTDNVIDPDLKTKIYVDGTDYSIDVRVEYRYDSIIINPFDHTSDVHIPSGKILIRDNEREQTIMSILENSDLKVAGDRLFADTEDGLFEFLHDTLLILEKYADIYLDSSVKSMILPEPPKGEVSVNAPESGNFLEVSFNLDGINQDDIANVLQAVVEKKRYIRLPGGAFVSLEDESLGEMADMHQQLEDKAADSDNGTMTLPLYHGMLVDEHMKDLDFGRTDFSENFRKFIDSIRQPAERVIDLPAGLEADLREYQETGFKWMKSLSQYGLGGILADDMGLGKTLQCITYILSEIEDSGRGAPFLIVAPASLVYNWRNEFHKFAPDLTVAIAAGNKKERRAVLESEDTPDVYITSYHTLRQDIEWYTGQMFHTMILDEAQAIKNYRTKIAQAVRMIMAPKRFALSGTPVENSMDELWAVFQAVMPGFLFDQKTFRSQEPETIARLVKPFILRRLKEDVLTELPDRIETVHYSEMNQAQKKLYLGYLNKIQSEAAESLATEGLNKGRLKILAGLTRLRQLCCHPSLFIDDYSGESGKLEALFEIIENSRENGQRMLIFSQFPSMLQIIREKLEDSGRNSYYLDGQTPGAERVRLVEAFNSGAEDIFLISLKAGGTGLNLTGADSVVLYALWWNPAIEEQAIGRAHRMGQKNVVQVIRMIAQGTIEEKINEMQKQKKEMIDSIIQPGEAKLSSMSEEDIREILSI</sequence>
<dbReference type="SMART" id="SM00487">
    <property type="entry name" value="DEXDc"/>
    <property type="match status" value="1"/>
</dbReference>
<dbReference type="InterPro" id="IPR014001">
    <property type="entry name" value="Helicase_ATP-bd"/>
</dbReference>
<dbReference type="InterPro" id="IPR001650">
    <property type="entry name" value="Helicase_C-like"/>
</dbReference>
<evidence type="ECO:0000259" key="4">
    <source>
        <dbReference type="PROSITE" id="PS51192"/>
    </source>
</evidence>
<keyword evidence="7" id="KW-1185">Reference proteome</keyword>
<evidence type="ECO:0000313" key="7">
    <source>
        <dbReference type="Proteomes" id="UP000199008"/>
    </source>
</evidence>
<dbReference type="GO" id="GO:0016787">
    <property type="term" value="F:hydrolase activity"/>
    <property type="evidence" value="ECO:0007669"/>
    <property type="project" value="UniProtKB-KW"/>
</dbReference>
<feature type="domain" description="Helicase C-terminal" evidence="5">
    <location>
        <begin position="911"/>
        <end position="1068"/>
    </location>
</feature>
<dbReference type="OrthoDB" id="9760715at2"/>
<keyword evidence="6" id="KW-0547">Nucleotide-binding</keyword>
<dbReference type="InterPro" id="IPR013663">
    <property type="entry name" value="Helicase_SWF/SNF/SWI_bac"/>
</dbReference>
<dbReference type="CDD" id="cd18793">
    <property type="entry name" value="SF2_C_SNF"/>
    <property type="match status" value="1"/>
</dbReference>
<evidence type="ECO:0000313" key="6">
    <source>
        <dbReference type="EMBL" id="SDL31470.1"/>
    </source>
</evidence>
<evidence type="ECO:0000256" key="2">
    <source>
        <dbReference type="PROSITE-ProRule" id="PRU00325"/>
    </source>
</evidence>
<keyword evidence="2" id="KW-0863">Zinc-finger</keyword>
<dbReference type="Pfam" id="PF00176">
    <property type="entry name" value="SNF2-rel_dom"/>
    <property type="match status" value="1"/>
</dbReference>
<proteinExistence type="predicted"/>
<dbReference type="Proteomes" id="UP000199008">
    <property type="component" value="Unassembled WGS sequence"/>
</dbReference>
<dbReference type="FunFam" id="3.40.50.300:FF:000533">
    <property type="entry name" value="Helicase, Snf2 family"/>
    <property type="match status" value="1"/>
</dbReference>
<gene>
    <name evidence="6" type="ORF">SAMN05216216_1418</name>
</gene>
<keyword evidence="2" id="KW-0479">Metal-binding</keyword>
<dbReference type="InterPro" id="IPR049730">
    <property type="entry name" value="SNF2/RAD54-like_C"/>
</dbReference>
<dbReference type="EMBL" id="FNFY01000041">
    <property type="protein sequence ID" value="SDL31470.1"/>
    <property type="molecule type" value="Genomic_DNA"/>
</dbReference>
<dbReference type="AlphaFoldDB" id="A0A1G9J1W4"/>
<keyword evidence="6" id="KW-0067">ATP-binding</keyword>
<dbReference type="InterPro" id="IPR038718">
    <property type="entry name" value="SNF2-like_sf"/>
</dbReference>
<dbReference type="InterPro" id="IPR000330">
    <property type="entry name" value="SNF2_N"/>
</dbReference>